<keyword evidence="2" id="KW-1185">Reference proteome</keyword>
<sequence length="76" mass="8326">MITCRNQNAEAAMDEIMIDLVVAALGSEGYYSGGRSLHSSPIEHTSGDLFKCFPFPTPLGYEALRKTPAFDLSRTE</sequence>
<reference evidence="2" key="1">
    <citation type="journal article" date="2022" name="Mol. Ecol. Resour.">
        <title>The genomes of chicory, endive, great burdock and yacon provide insights into Asteraceae palaeo-polyploidization history and plant inulin production.</title>
        <authorList>
            <person name="Fan W."/>
            <person name="Wang S."/>
            <person name="Wang H."/>
            <person name="Wang A."/>
            <person name="Jiang F."/>
            <person name="Liu H."/>
            <person name="Zhao H."/>
            <person name="Xu D."/>
            <person name="Zhang Y."/>
        </authorList>
    </citation>
    <scope>NUCLEOTIDE SEQUENCE [LARGE SCALE GENOMIC DNA]</scope>
    <source>
        <strain evidence="2">cv. Niubang</strain>
    </source>
</reference>
<proteinExistence type="predicted"/>
<accession>A0ACB8XQW2</accession>
<comment type="caution">
    <text evidence="1">The sequence shown here is derived from an EMBL/GenBank/DDBJ whole genome shotgun (WGS) entry which is preliminary data.</text>
</comment>
<dbReference type="Proteomes" id="UP001055879">
    <property type="component" value="Linkage Group LG15"/>
</dbReference>
<name>A0ACB8XQW2_ARCLA</name>
<evidence type="ECO:0000313" key="1">
    <source>
        <dbReference type="EMBL" id="KAI3672624.1"/>
    </source>
</evidence>
<organism evidence="1 2">
    <name type="scientific">Arctium lappa</name>
    <name type="common">Greater burdock</name>
    <name type="synonym">Lappa major</name>
    <dbReference type="NCBI Taxonomy" id="4217"/>
    <lineage>
        <taxon>Eukaryota</taxon>
        <taxon>Viridiplantae</taxon>
        <taxon>Streptophyta</taxon>
        <taxon>Embryophyta</taxon>
        <taxon>Tracheophyta</taxon>
        <taxon>Spermatophyta</taxon>
        <taxon>Magnoliopsida</taxon>
        <taxon>eudicotyledons</taxon>
        <taxon>Gunneridae</taxon>
        <taxon>Pentapetalae</taxon>
        <taxon>asterids</taxon>
        <taxon>campanulids</taxon>
        <taxon>Asterales</taxon>
        <taxon>Asteraceae</taxon>
        <taxon>Carduoideae</taxon>
        <taxon>Cardueae</taxon>
        <taxon>Arctiinae</taxon>
        <taxon>Arctium</taxon>
    </lineage>
</organism>
<gene>
    <name evidence="1" type="ORF">L6452_38720</name>
</gene>
<dbReference type="EMBL" id="CM042061">
    <property type="protein sequence ID" value="KAI3672624.1"/>
    <property type="molecule type" value="Genomic_DNA"/>
</dbReference>
<protein>
    <submittedName>
        <fullName evidence="1">Uncharacterized protein</fullName>
    </submittedName>
</protein>
<reference evidence="1 2" key="2">
    <citation type="journal article" date="2022" name="Mol. Ecol. Resour.">
        <title>The genomes of chicory, endive, great burdock and yacon provide insights into Asteraceae paleo-polyploidization history and plant inulin production.</title>
        <authorList>
            <person name="Fan W."/>
            <person name="Wang S."/>
            <person name="Wang H."/>
            <person name="Wang A."/>
            <person name="Jiang F."/>
            <person name="Liu H."/>
            <person name="Zhao H."/>
            <person name="Xu D."/>
            <person name="Zhang Y."/>
        </authorList>
    </citation>
    <scope>NUCLEOTIDE SEQUENCE [LARGE SCALE GENOMIC DNA]</scope>
    <source>
        <strain evidence="2">cv. Niubang</strain>
    </source>
</reference>
<evidence type="ECO:0000313" key="2">
    <source>
        <dbReference type="Proteomes" id="UP001055879"/>
    </source>
</evidence>